<feature type="compositionally biased region" description="Low complexity" evidence="7">
    <location>
        <begin position="564"/>
        <end position="573"/>
    </location>
</feature>
<keyword evidence="5 8" id="KW-1133">Transmembrane helix</keyword>
<comment type="subcellular location">
    <subcellularLocation>
        <location evidence="1">Vacuole membrane</location>
        <topology evidence="1">Multi-pass membrane protein</topology>
    </subcellularLocation>
</comment>
<keyword evidence="6 8" id="KW-0472">Membrane</keyword>
<dbReference type="GO" id="GO:0000324">
    <property type="term" value="C:fungal-type vacuole"/>
    <property type="evidence" value="ECO:0007669"/>
    <property type="project" value="TreeGrafter"/>
</dbReference>
<evidence type="ECO:0000256" key="5">
    <source>
        <dbReference type="ARBA" id="ARBA00022989"/>
    </source>
</evidence>
<dbReference type="Proteomes" id="UP000285326">
    <property type="component" value="Unassembled WGS sequence"/>
</dbReference>
<feature type="transmembrane region" description="Helical" evidence="8">
    <location>
        <begin position="153"/>
        <end position="174"/>
    </location>
</feature>
<dbReference type="FunFam" id="1.10.287.570:FF:000003">
    <property type="entry name" value="Anion exchange family protein"/>
    <property type="match status" value="1"/>
</dbReference>
<feature type="transmembrane region" description="Helical" evidence="8">
    <location>
        <begin position="345"/>
        <end position="367"/>
    </location>
</feature>
<evidence type="ECO:0000313" key="11">
    <source>
        <dbReference type="Proteomes" id="UP000285326"/>
    </source>
</evidence>
<comment type="similarity">
    <text evidence="2">Belongs to the anion exchanger (TC 2.A.31) family.</text>
</comment>
<dbReference type="AlphaFoldDB" id="A0A420IF16"/>
<evidence type="ECO:0000256" key="2">
    <source>
        <dbReference type="ARBA" id="ARBA00010993"/>
    </source>
</evidence>
<feature type="transmembrane region" description="Helical" evidence="8">
    <location>
        <begin position="109"/>
        <end position="133"/>
    </location>
</feature>
<protein>
    <submittedName>
        <fullName evidence="10">Putative transporter</fullName>
    </submittedName>
</protein>
<evidence type="ECO:0000256" key="7">
    <source>
        <dbReference type="SAM" id="MobiDB-lite"/>
    </source>
</evidence>
<feature type="domain" description="Bicarbonate transporter-like transmembrane" evidence="9">
    <location>
        <begin position="220"/>
        <end position="542"/>
    </location>
</feature>
<feature type="compositionally biased region" description="Basic and acidic residues" evidence="7">
    <location>
        <begin position="576"/>
        <end position="589"/>
    </location>
</feature>
<comment type="caution">
    <text evidence="10">The sequence shown here is derived from an EMBL/GenBank/DDBJ whole genome shotgun (WGS) entry which is preliminary data.</text>
</comment>
<dbReference type="GO" id="GO:0005774">
    <property type="term" value="C:vacuolar membrane"/>
    <property type="evidence" value="ECO:0007669"/>
    <property type="project" value="UniProtKB-SubCell"/>
</dbReference>
<evidence type="ECO:0000256" key="8">
    <source>
        <dbReference type="SAM" id="Phobius"/>
    </source>
</evidence>
<feature type="transmembrane region" description="Helical" evidence="8">
    <location>
        <begin position="181"/>
        <end position="199"/>
    </location>
</feature>
<dbReference type="GO" id="GO:0080139">
    <property type="term" value="F:borate efflux transmembrane transporter activity"/>
    <property type="evidence" value="ECO:0007669"/>
    <property type="project" value="TreeGrafter"/>
</dbReference>
<dbReference type="PANTHER" id="PTHR11453">
    <property type="entry name" value="ANION EXCHANGE PROTEIN"/>
    <property type="match status" value="1"/>
</dbReference>
<keyword evidence="3" id="KW-0926">Vacuole</keyword>
<name>A0A420IF16_9PEZI</name>
<feature type="transmembrane region" description="Helical" evidence="8">
    <location>
        <begin position="251"/>
        <end position="271"/>
    </location>
</feature>
<feature type="transmembrane region" description="Helical" evidence="8">
    <location>
        <begin position="441"/>
        <end position="465"/>
    </location>
</feature>
<feature type="region of interest" description="Disordered" evidence="7">
    <location>
        <begin position="559"/>
        <end position="595"/>
    </location>
</feature>
<keyword evidence="4 8" id="KW-0812">Transmembrane</keyword>
<accession>A0A420IF16</accession>
<dbReference type="GO" id="GO:0050801">
    <property type="term" value="P:monoatomic ion homeostasis"/>
    <property type="evidence" value="ECO:0007669"/>
    <property type="project" value="TreeGrafter"/>
</dbReference>
<evidence type="ECO:0000256" key="3">
    <source>
        <dbReference type="ARBA" id="ARBA00022554"/>
    </source>
</evidence>
<dbReference type="GO" id="GO:0006820">
    <property type="term" value="P:monoatomic anion transport"/>
    <property type="evidence" value="ECO:0007669"/>
    <property type="project" value="InterPro"/>
</dbReference>
<gene>
    <name evidence="10" type="ORF">GcM1_245052</name>
</gene>
<dbReference type="PANTHER" id="PTHR11453:SF82">
    <property type="entry name" value="BORON TRANSPORTER 1"/>
    <property type="match status" value="1"/>
</dbReference>
<evidence type="ECO:0000256" key="4">
    <source>
        <dbReference type="ARBA" id="ARBA00022692"/>
    </source>
</evidence>
<dbReference type="InterPro" id="IPR003020">
    <property type="entry name" value="HCO3_transpt_euk"/>
</dbReference>
<evidence type="ECO:0000313" key="10">
    <source>
        <dbReference type="EMBL" id="RKF73134.1"/>
    </source>
</evidence>
<reference evidence="10 11" key="1">
    <citation type="journal article" date="2018" name="BMC Genomics">
        <title>Comparative genome analyses reveal sequence features reflecting distinct modes of host-adaptation between dicot and monocot powdery mildew.</title>
        <authorList>
            <person name="Wu Y."/>
            <person name="Ma X."/>
            <person name="Pan Z."/>
            <person name="Kale S.D."/>
            <person name="Song Y."/>
            <person name="King H."/>
            <person name="Zhang Q."/>
            <person name="Presley C."/>
            <person name="Deng X."/>
            <person name="Wei C.I."/>
            <person name="Xiao S."/>
        </authorList>
    </citation>
    <scope>NUCLEOTIDE SEQUENCE [LARGE SCALE GENOMIC DNA]</scope>
    <source>
        <strain evidence="10">UMSG1</strain>
    </source>
</reference>
<feature type="domain" description="Bicarbonate transporter-like transmembrane" evidence="9">
    <location>
        <begin position="46"/>
        <end position="210"/>
    </location>
</feature>
<evidence type="ECO:0000256" key="6">
    <source>
        <dbReference type="ARBA" id="ARBA00023136"/>
    </source>
</evidence>
<dbReference type="GO" id="GO:0005452">
    <property type="term" value="F:solute:inorganic anion antiporter activity"/>
    <property type="evidence" value="ECO:0007669"/>
    <property type="project" value="InterPro"/>
</dbReference>
<feature type="transmembrane region" description="Helical" evidence="8">
    <location>
        <begin position="79"/>
        <end position="97"/>
    </location>
</feature>
<feature type="transmembrane region" description="Helical" evidence="8">
    <location>
        <begin position="303"/>
        <end position="324"/>
    </location>
</feature>
<dbReference type="Pfam" id="PF00955">
    <property type="entry name" value="HCO3_cotransp"/>
    <property type="match status" value="2"/>
</dbReference>
<dbReference type="GO" id="GO:0005886">
    <property type="term" value="C:plasma membrane"/>
    <property type="evidence" value="ECO:0007669"/>
    <property type="project" value="TreeGrafter"/>
</dbReference>
<evidence type="ECO:0000256" key="1">
    <source>
        <dbReference type="ARBA" id="ARBA00004128"/>
    </source>
</evidence>
<dbReference type="Gene3D" id="1.10.287.570">
    <property type="entry name" value="Helical hairpin bin"/>
    <property type="match status" value="1"/>
</dbReference>
<dbReference type="EMBL" id="MCBS01024575">
    <property type="protein sequence ID" value="RKF73134.1"/>
    <property type="molecule type" value="Genomic_DNA"/>
</dbReference>
<proteinExistence type="inferred from homology"/>
<dbReference type="InterPro" id="IPR011531">
    <property type="entry name" value="HCO3_transpt-like_TM_dom"/>
</dbReference>
<sequence length="623" mass="69749">MPPRKQESHISSDSGPTFDLCKICLPMDSDLVQPSRKHSPKWWKIRFFRGMKNDVKRRLPFYLSDWRDAWDYRIVPATLYIYFANILPALAFSLDMFTRTNMSFGVNEVLVASVLGSVMFSIFSAQPLVIVGVTGPITVFNYTVYEIITPTGANYFSFMALIGLWSMIMHWILAITNSCNFLKYVTTFSCDIFGLYVAFIYLQKGIQVLTRQTGGDGPFYLSIMIAILVLVVGYVCGMIGKSVLFQHRLRIFIDDYGVPLTLIFFTGFVQIGKMQDIALETLPISKSFIPTADRSWFIQFWDVSIGDVFLAIPFAILLTILFYFDHNVSSLIAQATEFPLRKPAGFHWDIFLLGITTGIAGLLGIPFPNGLIPQAPFHTKTLCVTQKPLDSNQENTNKGFKETRISHVVEQRVSNLAQGLLTLATMAQPFLEILHLIPQGVLAGLFFVMGVKALEGNGITLKIFFLFRDRTLTRSSDPFLRIRRSAIAKFVTIQVIGFGATFAITQTVAAVGFPVIIFLLIPLRTLILPTWFSSEELSYLDGPTASPFTMISVGGNYGEGGEEGAANVEESNNPEAKIDNSDRSSERKGCRNHNLMSTEGMRNDCEVHQIHMHTTSLEHELSV</sequence>
<evidence type="ECO:0000259" key="9">
    <source>
        <dbReference type="Pfam" id="PF00955"/>
    </source>
</evidence>
<feature type="transmembrane region" description="Helical" evidence="8">
    <location>
        <begin position="219"/>
        <end position="239"/>
    </location>
</feature>
<organism evidence="10 11">
    <name type="scientific">Golovinomyces cichoracearum</name>
    <dbReference type="NCBI Taxonomy" id="62708"/>
    <lineage>
        <taxon>Eukaryota</taxon>
        <taxon>Fungi</taxon>
        <taxon>Dikarya</taxon>
        <taxon>Ascomycota</taxon>
        <taxon>Pezizomycotina</taxon>
        <taxon>Leotiomycetes</taxon>
        <taxon>Erysiphales</taxon>
        <taxon>Erysiphaceae</taxon>
        <taxon>Golovinomyces</taxon>
    </lineage>
</organism>